<dbReference type="PROSITE" id="PS51257">
    <property type="entry name" value="PROKAR_LIPOPROTEIN"/>
    <property type="match status" value="1"/>
</dbReference>
<name>A0A6J1IEL6_CUCMA</name>
<evidence type="ECO:0000256" key="1">
    <source>
        <dbReference type="ARBA" id="ARBA00004613"/>
    </source>
</evidence>
<evidence type="ECO:0000313" key="9">
    <source>
        <dbReference type="Proteomes" id="UP000504608"/>
    </source>
</evidence>
<dbReference type="InterPro" id="IPR051238">
    <property type="entry name" value="GDSL_esterase/lipase"/>
</dbReference>
<evidence type="ECO:0000256" key="6">
    <source>
        <dbReference type="ARBA" id="ARBA00022963"/>
    </source>
</evidence>
<comment type="similarity">
    <text evidence="2">Belongs to the 'GDSL' lipolytic enzyme family.</text>
</comment>
<dbReference type="InterPro" id="IPR001087">
    <property type="entry name" value="GDSL"/>
</dbReference>
<evidence type="ECO:0000256" key="3">
    <source>
        <dbReference type="ARBA" id="ARBA00022525"/>
    </source>
</evidence>
<dbReference type="AlphaFoldDB" id="A0A6J1IEL6"/>
<dbReference type="CDD" id="cd01837">
    <property type="entry name" value="SGNH_plant_lipase_like"/>
    <property type="match status" value="1"/>
</dbReference>
<keyword evidence="6" id="KW-0442">Lipid degradation</keyword>
<dbReference type="SUPFAM" id="SSF52266">
    <property type="entry name" value="SGNH hydrolase"/>
    <property type="match status" value="1"/>
</dbReference>
<keyword evidence="4 8" id="KW-0732">Signal</keyword>
<sequence>MKGQSLVVLCLLTTACFASSWVDGASPRIKSRTRPKSNATTQTKTKVGCYFVLGDSQADNGNNNVMEMAYGNARADYKPYGCDFNREGTPTGRFTNGRNAPDFIATYLGFRHYISPFTTIKGREILDGVNYASGGAGILPETGRTLGQVLSIHKQLENHNITISQIRGLLGTRSATTTHLNSCLYTVQIGSNDYLNNYFMPQFYKTSAQFTPQQFATVLNNRLYTELKVLYEQGARKVALFGVGSIGCTPYARANFENKGGGCVDKINNAIQLFNDGLKALVLQLNTKMAGAKFTYIDVFKISSTIPSTSGRMVLNAPCCEVDAGQVQCTRLGRICGNRMEYMFWDAVHPTEVGISALASRAFKAKEAGDAYPYDINQLVFY</sequence>
<dbReference type="RefSeq" id="XP_022973923.1">
    <property type="nucleotide sequence ID" value="XM_023118155.1"/>
</dbReference>
<dbReference type="OrthoDB" id="1683520at2759"/>
<comment type="subcellular location">
    <subcellularLocation>
        <location evidence="1">Secreted</location>
    </subcellularLocation>
</comment>
<evidence type="ECO:0000256" key="7">
    <source>
        <dbReference type="ARBA" id="ARBA00023098"/>
    </source>
</evidence>
<keyword evidence="5" id="KW-0378">Hydrolase</keyword>
<dbReference type="Gene3D" id="3.40.50.1110">
    <property type="entry name" value="SGNH hydrolase"/>
    <property type="match status" value="1"/>
</dbReference>
<reference evidence="10" key="1">
    <citation type="submission" date="2025-08" db="UniProtKB">
        <authorList>
            <consortium name="RefSeq"/>
        </authorList>
    </citation>
    <scope>IDENTIFICATION</scope>
    <source>
        <tissue evidence="10">Young leaves</tissue>
    </source>
</reference>
<feature type="signal peptide" evidence="8">
    <location>
        <begin position="1"/>
        <end position="18"/>
    </location>
</feature>
<dbReference type="GO" id="GO:0016788">
    <property type="term" value="F:hydrolase activity, acting on ester bonds"/>
    <property type="evidence" value="ECO:0007669"/>
    <property type="project" value="InterPro"/>
</dbReference>
<dbReference type="KEGG" id="cmax:111472555"/>
<keyword evidence="9" id="KW-1185">Reference proteome</keyword>
<evidence type="ECO:0000256" key="5">
    <source>
        <dbReference type="ARBA" id="ARBA00022801"/>
    </source>
</evidence>
<dbReference type="GO" id="GO:0016042">
    <property type="term" value="P:lipid catabolic process"/>
    <property type="evidence" value="ECO:0007669"/>
    <property type="project" value="UniProtKB-KW"/>
</dbReference>
<feature type="chain" id="PRO_5026684441" evidence="8">
    <location>
        <begin position="19"/>
        <end position="382"/>
    </location>
</feature>
<gene>
    <name evidence="10" type="primary">LOC111472555</name>
</gene>
<dbReference type="GO" id="GO:0005576">
    <property type="term" value="C:extracellular region"/>
    <property type="evidence" value="ECO:0007669"/>
    <property type="project" value="UniProtKB-SubCell"/>
</dbReference>
<dbReference type="GeneID" id="111472555"/>
<dbReference type="InterPro" id="IPR036514">
    <property type="entry name" value="SGNH_hydro_sf"/>
</dbReference>
<dbReference type="Proteomes" id="UP000504608">
    <property type="component" value="Unplaced"/>
</dbReference>
<accession>A0A6J1IEL6</accession>
<keyword evidence="7" id="KW-0443">Lipid metabolism</keyword>
<protein>
    <submittedName>
        <fullName evidence="10">GDSL esterase/lipase At1g29670-like</fullName>
    </submittedName>
</protein>
<evidence type="ECO:0000256" key="2">
    <source>
        <dbReference type="ARBA" id="ARBA00008668"/>
    </source>
</evidence>
<evidence type="ECO:0000313" key="10">
    <source>
        <dbReference type="RefSeq" id="XP_022973923.1"/>
    </source>
</evidence>
<keyword evidence="3" id="KW-0964">Secreted</keyword>
<evidence type="ECO:0000256" key="8">
    <source>
        <dbReference type="SAM" id="SignalP"/>
    </source>
</evidence>
<proteinExistence type="inferred from homology"/>
<dbReference type="PANTHER" id="PTHR45650">
    <property type="entry name" value="GDSL-LIKE LIPASE/ACYLHYDROLASE-RELATED"/>
    <property type="match status" value="1"/>
</dbReference>
<dbReference type="InterPro" id="IPR035669">
    <property type="entry name" value="SGNH_plant_lipase-like"/>
</dbReference>
<evidence type="ECO:0000256" key="4">
    <source>
        <dbReference type="ARBA" id="ARBA00022729"/>
    </source>
</evidence>
<dbReference type="Pfam" id="PF00657">
    <property type="entry name" value="Lipase_GDSL"/>
    <property type="match status" value="1"/>
</dbReference>
<dbReference type="PANTHER" id="PTHR45650:SF3">
    <property type="entry name" value="OS01G0748500 PROTEIN"/>
    <property type="match status" value="1"/>
</dbReference>
<organism evidence="9 10">
    <name type="scientific">Cucurbita maxima</name>
    <name type="common">Pumpkin</name>
    <name type="synonym">Winter squash</name>
    <dbReference type="NCBI Taxonomy" id="3661"/>
    <lineage>
        <taxon>Eukaryota</taxon>
        <taxon>Viridiplantae</taxon>
        <taxon>Streptophyta</taxon>
        <taxon>Embryophyta</taxon>
        <taxon>Tracheophyta</taxon>
        <taxon>Spermatophyta</taxon>
        <taxon>Magnoliopsida</taxon>
        <taxon>eudicotyledons</taxon>
        <taxon>Gunneridae</taxon>
        <taxon>Pentapetalae</taxon>
        <taxon>rosids</taxon>
        <taxon>fabids</taxon>
        <taxon>Cucurbitales</taxon>
        <taxon>Cucurbitaceae</taxon>
        <taxon>Cucurbiteae</taxon>
        <taxon>Cucurbita</taxon>
    </lineage>
</organism>